<keyword evidence="3" id="KW-1185">Reference proteome</keyword>
<feature type="region of interest" description="Disordered" evidence="1">
    <location>
        <begin position="1"/>
        <end position="31"/>
    </location>
</feature>
<accession>A0AAD3YF89</accession>
<reference evidence="2" key="1">
    <citation type="journal article" date="2023" name="BMC Genomics">
        <title>Chromosome-level genome assemblies of Cutaneotrichosporon spp. (Trichosporonales, Basidiomycota) reveal imbalanced evolution between nucleotide sequences and chromosome synteny.</title>
        <authorList>
            <person name="Kobayashi Y."/>
            <person name="Kayamori A."/>
            <person name="Aoki K."/>
            <person name="Shiwa Y."/>
            <person name="Matsutani M."/>
            <person name="Fujita N."/>
            <person name="Sugita T."/>
            <person name="Iwasaki W."/>
            <person name="Tanaka N."/>
            <person name="Takashima M."/>
        </authorList>
    </citation>
    <scope>NUCLEOTIDE SEQUENCE</scope>
    <source>
        <strain evidence="2">HIS016</strain>
    </source>
</reference>
<dbReference type="Proteomes" id="UP001222932">
    <property type="component" value="Unassembled WGS sequence"/>
</dbReference>
<comment type="caution">
    <text evidence="2">The sequence shown here is derived from an EMBL/GenBank/DDBJ whole genome shotgun (WGS) entry which is preliminary data.</text>
</comment>
<reference evidence="2" key="2">
    <citation type="submission" date="2023-06" db="EMBL/GenBank/DDBJ databases">
        <authorList>
            <person name="Kobayashi Y."/>
            <person name="Kayamori A."/>
            <person name="Aoki K."/>
            <person name="Shiwa Y."/>
            <person name="Fujita N."/>
            <person name="Sugita T."/>
            <person name="Iwasaki W."/>
            <person name="Tanaka N."/>
            <person name="Takashima M."/>
        </authorList>
    </citation>
    <scope>NUCLEOTIDE SEQUENCE</scope>
    <source>
        <strain evidence="2">HIS016</strain>
    </source>
</reference>
<evidence type="ECO:0000313" key="3">
    <source>
        <dbReference type="Proteomes" id="UP001222932"/>
    </source>
</evidence>
<dbReference type="AlphaFoldDB" id="A0AAD3YF89"/>
<organism evidence="2 3">
    <name type="scientific">Cutaneotrichosporon spelunceum</name>
    <dbReference type="NCBI Taxonomy" id="1672016"/>
    <lineage>
        <taxon>Eukaryota</taxon>
        <taxon>Fungi</taxon>
        <taxon>Dikarya</taxon>
        <taxon>Basidiomycota</taxon>
        <taxon>Agaricomycotina</taxon>
        <taxon>Tremellomycetes</taxon>
        <taxon>Trichosporonales</taxon>
        <taxon>Trichosporonaceae</taxon>
        <taxon>Cutaneotrichosporon</taxon>
    </lineage>
</organism>
<evidence type="ECO:0000313" key="2">
    <source>
        <dbReference type="EMBL" id="GMK59722.1"/>
    </source>
</evidence>
<proteinExistence type="predicted"/>
<sequence>MHIDHPVDWKATNNHKGGERPRVSEVNSWMDFGSSKNDPHYKHMEPRDWEKGIRLPLTATDDEMSQSPWRWFATTLCWDWTGSGKSTMSSVWSPRVFGRSMR</sequence>
<evidence type="ECO:0000256" key="1">
    <source>
        <dbReference type="SAM" id="MobiDB-lite"/>
    </source>
</evidence>
<gene>
    <name evidence="2" type="ORF">CspeluHIS016_0803280</name>
</gene>
<protein>
    <submittedName>
        <fullName evidence="2">Uncharacterized protein</fullName>
    </submittedName>
</protein>
<name>A0AAD3YF89_9TREE</name>
<dbReference type="EMBL" id="BTCM01000008">
    <property type="protein sequence ID" value="GMK59722.1"/>
    <property type="molecule type" value="Genomic_DNA"/>
</dbReference>